<dbReference type="FunFam" id="3.30.200.20:FF:000075">
    <property type="entry name" value="Probable serine/threonine-protein kinase WNK1"/>
    <property type="match status" value="1"/>
</dbReference>
<comment type="caution">
    <text evidence="12">The sequence shown here is derived from an EMBL/GenBank/DDBJ whole genome shotgun (WGS) entry which is preliminary data.</text>
</comment>
<feature type="region of interest" description="Disordered" evidence="10">
    <location>
        <begin position="1"/>
        <end position="26"/>
    </location>
</feature>
<proteinExistence type="predicted"/>
<keyword evidence="9" id="KW-0175">Coiled coil</keyword>
<evidence type="ECO:0000256" key="8">
    <source>
        <dbReference type="ARBA" id="ARBA00048679"/>
    </source>
</evidence>
<evidence type="ECO:0000256" key="7">
    <source>
        <dbReference type="ARBA" id="ARBA00047899"/>
    </source>
</evidence>
<keyword evidence="3" id="KW-0808">Transferase</keyword>
<evidence type="ECO:0000256" key="10">
    <source>
        <dbReference type="SAM" id="MobiDB-lite"/>
    </source>
</evidence>
<dbReference type="GO" id="GO:0005524">
    <property type="term" value="F:ATP binding"/>
    <property type="evidence" value="ECO:0007669"/>
    <property type="project" value="UniProtKB-KW"/>
</dbReference>
<dbReference type="CDD" id="cd13983">
    <property type="entry name" value="STKc_WNK"/>
    <property type="match status" value="1"/>
</dbReference>
<comment type="catalytic activity">
    <reaction evidence="7">
        <text>L-threonyl-[protein] + ATP = O-phospho-L-threonyl-[protein] + ADP + H(+)</text>
        <dbReference type="Rhea" id="RHEA:46608"/>
        <dbReference type="Rhea" id="RHEA-COMP:11060"/>
        <dbReference type="Rhea" id="RHEA-COMP:11605"/>
        <dbReference type="ChEBI" id="CHEBI:15378"/>
        <dbReference type="ChEBI" id="CHEBI:30013"/>
        <dbReference type="ChEBI" id="CHEBI:30616"/>
        <dbReference type="ChEBI" id="CHEBI:61977"/>
        <dbReference type="ChEBI" id="CHEBI:456216"/>
        <dbReference type="EC" id="2.7.11.1"/>
    </reaction>
</comment>
<dbReference type="GO" id="GO:0004674">
    <property type="term" value="F:protein serine/threonine kinase activity"/>
    <property type="evidence" value="ECO:0007669"/>
    <property type="project" value="UniProtKB-KW"/>
</dbReference>
<keyword evidence="4" id="KW-0547">Nucleotide-binding</keyword>
<keyword evidence="6" id="KW-0067">ATP-binding</keyword>
<evidence type="ECO:0000256" key="1">
    <source>
        <dbReference type="ARBA" id="ARBA00012513"/>
    </source>
</evidence>
<evidence type="ECO:0000256" key="5">
    <source>
        <dbReference type="ARBA" id="ARBA00022777"/>
    </source>
</evidence>
<dbReference type="PANTHER" id="PTHR13902">
    <property type="entry name" value="SERINE/THREONINE-PROTEIN KINASE WNK WITH NO LYSINE -RELATED"/>
    <property type="match status" value="1"/>
</dbReference>
<evidence type="ECO:0000313" key="13">
    <source>
        <dbReference type="Proteomes" id="UP001370490"/>
    </source>
</evidence>
<evidence type="ECO:0000256" key="4">
    <source>
        <dbReference type="ARBA" id="ARBA00022741"/>
    </source>
</evidence>
<comment type="catalytic activity">
    <reaction evidence="8">
        <text>L-seryl-[protein] + ATP = O-phospho-L-seryl-[protein] + ADP + H(+)</text>
        <dbReference type="Rhea" id="RHEA:17989"/>
        <dbReference type="Rhea" id="RHEA-COMP:9863"/>
        <dbReference type="Rhea" id="RHEA-COMP:11604"/>
        <dbReference type="ChEBI" id="CHEBI:15378"/>
        <dbReference type="ChEBI" id="CHEBI:29999"/>
        <dbReference type="ChEBI" id="CHEBI:30616"/>
        <dbReference type="ChEBI" id="CHEBI:83421"/>
        <dbReference type="ChEBI" id="CHEBI:456216"/>
        <dbReference type="EC" id="2.7.11.1"/>
    </reaction>
</comment>
<organism evidence="12 13">
    <name type="scientific">Dillenia turbinata</name>
    <dbReference type="NCBI Taxonomy" id="194707"/>
    <lineage>
        <taxon>Eukaryota</taxon>
        <taxon>Viridiplantae</taxon>
        <taxon>Streptophyta</taxon>
        <taxon>Embryophyta</taxon>
        <taxon>Tracheophyta</taxon>
        <taxon>Spermatophyta</taxon>
        <taxon>Magnoliopsida</taxon>
        <taxon>eudicotyledons</taxon>
        <taxon>Gunneridae</taxon>
        <taxon>Pentapetalae</taxon>
        <taxon>Dilleniales</taxon>
        <taxon>Dilleniaceae</taxon>
        <taxon>Dillenia</taxon>
    </lineage>
</organism>
<dbReference type="InterPro" id="IPR050588">
    <property type="entry name" value="WNK_Ser-Thr_kinase"/>
</dbReference>
<keyword evidence="2" id="KW-0723">Serine/threonine-protein kinase</keyword>
<reference evidence="12 13" key="1">
    <citation type="submission" date="2023-12" db="EMBL/GenBank/DDBJ databases">
        <title>A high-quality genome assembly for Dillenia turbinata (Dilleniales).</title>
        <authorList>
            <person name="Chanderbali A."/>
        </authorList>
    </citation>
    <scope>NUCLEOTIDE SEQUENCE [LARGE SCALE GENOMIC DNA]</scope>
    <source>
        <strain evidence="12">LSX21</strain>
        <tissue evidence="12">Leaf</tissue>
    </source>
</reference>
<dbReference type="InterPro" id="IPR011009">
    <property type="entry name" value="Kinase-like_dom_sf"/>
</dbReference>
<keyword evidence="13" id="KW-1185">Reference proteome</keyword>
<feature type="domain" description="Protein kinase" evidence="11">
    <location>
        <begin position="36"/>
        <end position="305"/>
    </location>
</feature>
<dbReference type="Gene3D" id="1.10.510.10">
    <property type="entry name" value="Transferase(Phosphotransferase) domain 1"/>
    <property type="match status" value="1"/>
</dbReference>
<dbReference type="EC" id="2.7.11.1" evidence="1"/>
<dbReference type="SUPFAM" id="SSF56112">
    <property type="entry name" value="Protein kinase-like (PK-like)"/>
    <property type="match status" value="1"/>
</dbReference>
<dbReference type="Pfam" id="PF00069">
    <property type="entry name" value="Pkinase"/>
    <property type="match status" value="1"/>
</dbReference>
<feature type="compositionally biased region" description="Polar residues" evidence="10">
    <location>
        <begin position="1"/>
        <end position="15"/>
    </location>
</feature>
<dbReference type="InterPro" id="IPR008271">
    <property type="entry name" value="Ser/Thr_kinase_AS"/>
</dbReference>
<dbReference type="Proteomes" id="UP001370490">
    <property type="component" value="Unassembled WGS sequence"/>
</dbReference>
<dbReference type="PROSITE" id="PS00108">
    <property type="entry name" value="PROTEIN_KINASE_ST"/>
    <property type="match status" value="1"/>
</dbReference>
<dbReference type="FunFam" id="1.10.510.10:FF:000046">
    <property type="entry name" value="probable serine/threonine-protein kinase WNK9"/>
    <property type="match status" value="1"/>
</dbReference>
<evidence type="ECO:0000256" key="2">
    <source>
        <dbReference type="ARBA" id="ARBA00022527"/>
    </source>
</evidence>
<evidence type="ECO:0000313" key="12">
    <source>
        <dbReference type="EMBL" id="KAK6922851.1"/>
    </source>
</evidence>
<evidence type="ECO:0000259" key="11">
    <source>
        <dbReference type="PROSITE" id="PS50011"/>
    </source>
</evidence>
<sequence length="808" mass="90540">ILNMSSMGNASTEGGSANPEPPDPDVLEIDPTCRYIRYKDVLGKGAFKTVYKAFDEVDGIEVAWNQVRIDEVLQSPGDLERLYSEVHLLRSLKHKNIIKFYNSWIDDKNKTVNIITELFTSGSLRQYRRKHKKVDIKAVKNWARQILTGLNYLHSHNPPIIHRDLKCDNIFINGNQGEVKIGDLGLATIMQQANAKSVIGNANIALLVAIAGTPEYMAPELYDENYNELADIYSFGMCMLEMITFEYPYSECRNSAQIYKKVSSGIKPAALAKIKDPQVKLFIEKCLLPASQRLSANELLKDPFFNIDGSSRNRPLALPDIVIPKTGAFGDRCLLSEVPTTARNRPPSVDLDADGELPIITQIRNSAINGSQSLCFEVQRTRKGNFFLLKGEGNDENSVSIKLRIADRNGRVRNIHFLFYLDSDTALSVSSEMVEQLELADQNVTFIAELIDILLVYLVPNWKPCVPIDHLFAPNKVQTQRSSQKSFQLPEDAESSVESLQNAPLATNISGQDFPNCTSFDVSTQAMQEGNDFKLDDIMSHADPGVQSRTSGFNHSSPSEMSYISAISNEGTEKRYSMDTYASAESGCMDCTGYELKEVKDALYGVEMGSFLGEEGKGMEIVTNSLLTSSNNISLPDRDEDEELKSELERIELQYQEAIKDISKQRHEAIMATRKRLSQKKESVLYSNCINNCKFPLAIQWRLWFNVECPKGIVSEIDSGDYKRKNCQVWESRRLTSFGDFEEAEAKQSKLGSVYMDWLASASGKFVVEDSVPVCLYLVAGSANLMMLEDQSSRLARCQNLVLYGCLL</sequence>
<dbReference type="EMBL" id="JBAMMX010000018">
    <property type="protein sequence ID" value="KAK6922851.1"/>
    <property type="molecule type" value="Genomic_DNA"/>
</dbReference>
<evidence type="ECO:0000256" key="3">
    <source>
        <dbReference type="ARBA" id="ARBA00022679"/>
    </source>
</evidence>
<name>A0AAN8V3A7_9MAGN</name>
<feature type="non-terminal residue" evidence="12">
    <location>
        <position position="1"/>
    </location>
</feature>
<dbReference type="SMART" id="SM00220">
    <property type="entry name" value="S_TKc"/>
    <property type="match status" value="1"/>
</dbReference>
<evidence type="ECO:0000256" key="9">
    <source>
        <dbReference type="SAM" id="Coils"/>
    </source>
</evidence>
<protein>
    <recommendedName>
        <fullName evidence="1">non-specific serine/threonine protein kinase</fullName>
        <ecNumber evidence="1">2.7.11.1</ecNumber>
    </recommendedName>
</protein>
<dbReference type="AlphaFoldDB" id="A0AAN8V3A7"/>
<feature type="coiled-coil region" evidence="9">
    <location>
        <begin position="641"/>
        <end position="668"/>
    </location>
</feature>
<dbReference type="InterPro" id="IPR000719">
    <property type="entry name" value="Prot_kinase_dom"/>
</dbReference>
<dbReference type="PROSITE" id="PS50011">
    <property type="entry name" value="PROTEIN_KINASE_DOM"/>
    <property type="match status" value="1"/>
</dbReference>
<keyword evidence="5 12" id="KW-0418">Kinase</keyword>
<accession>A0AAN8V3A7</accession>
<gene>
    <name evidence="12" type="ORF">RJ641_011155</name>
</gene>
<dbReference type="Gene3D" id="3.30.200.20">
    <property type="entry name" value="Phosphorylase Kinase, domain 1"/>
    <property type="match status" value="1"/>
</dbReference>
<feature type="non-terminal residue" evidence="12">
    <location>
        <position position="808"/>
    </location>
</feature>
<evidence type="ECO:0000256" key="6">
    <source>
        <dbReference type="ARBA" id="ARBA00022840"/>
    </source>
</evidence>